<sequence length="154" mass="17150">MKGIILAVSIQKGNGIISGDDGKRYRFLLSSWYAEQNPKQGLRVDFDTTPEGEALDIYQDISDISASPSSQLNPKNRGIAAILAFFLGAFGAHKFYLGYSQAAIIMLIVSLVGSFLVIPTLVMSIIAFIEFITYLTKSDQEFYDTYLKNKKAWF</sequence>
<evidence type="ECO:0000259" key="6">
    <source>
        <dbReference type="Pfam" id="PF05154"/>
    </source>
</evidence>
<evidence type="ECO:0000256" key="5">
    <source>
        <dbReference type="SAM" id="Phobius"/>
    </source>
</evidence>
<dbReference type="Pfam" id="PF05154">
    <property type="entry name" value="TM2"/>
    <property type="match status" value="1"/>
</dbReference>
<evidence type="ECO:0000256" key="4">
    <source>
        <dbReference type="ARBA" id="ARBA00023136"/>
    </source>
</evidence>
<protein>
    <submittedName>
        <fullName evidence="7">TM2 domain containing protein+B7201</fullName>
    </submittedName>
</protein>
<proteinExistence type="predicted"/>
<dbReference type="GO" id="GO:0016020">
    <property type="term" value="C:membrane"/>
    <property type="evidence" value="ECO:0007669"/>
    <property type="project" value="UniProtKB-SubCell"/>
</dbReference>
<dbReference type="STRING" id="203124.Tery_0888"/>
<dbReference type="KEGG" id="ter:Tery_0888"/>
<organism evidence="7">
    <name type="scientific">Trichodesmium erythraeum (strain IMS101)</name>
    <dbReference type="NCBI Taxonomy" id="203124"/>
    <lineage>
        <taxon>Bacteria</taxon>
        <taxon>Bacillati</taxon>
        <taxon>Cyanobacteriota</taxon>
        <taxon>Cyanophyceae</taxon>
        <taxon>Oscillatoriophycideae</taxon>
        <taxon>Oscillatoriales</taxon>
        <taxon>Microcoleaceae</taxon>
        <taxon>Trichodesmium</taxon>
    </lineage>
</organism>
<feature type="transmembrane region" description="Helical" evidence="5">
    <location>
        <begin position="78"/>
        <end position="96"/>
    </location>
</feature>
<keyword evidence="2 5" id="KW-0812">Transmembrane</keyword>
<dbReference type="AlphaFoldDB" id="Q117N5"/>
<dbReference type="RefSeq" id="WP_011610680.1">
    <property type="nucleotide sequence ID" value="NC_008312.1"/>
</dbReference>
<feature type="domain" description="TM2" evidence="6">
    <location>
        <begin position="74"/>
        <end position="118"/>
    </location>
</feature>
<accession>Q117N5</accession>
<name>Q117N5_TRIEI</name>
<dbReference type="HOGENOM" id="CLU_081297_4_0_3"/>
<gene>
    <name evidence="7" type="ordered locus">Tery_0888</name>
</gene>
<comment type="subcellular location">
    <subcellularLocation>
        <location evidence="1">Membrane</location>
        <topology evidence="1">Multi-pass membrane protein</topology>
    </subcellularLocation>
</comment>
<feature type="transmembrane region" description="Helical" evidence="5">
    <location>
        <begin position="102"/>
        <end position="129"/>
    </location>
</feature>
<keyword evidence="3 5" id="KW-1133">Transmembrane helix</keyword>
<reference evidence="7" key="1">
    <citation type="submission" date="2006-06" db="EMBL/GenBank/DDBJ databases">
        <title>Complete sequence of Trichodesmium erythraeum IMS101.</title>
        <authorList>
            <consortium name="US DOE Joint Genome Institute"/>
            <person name="Copeland A."/>
            <person name="Lucas S."/>
            <person name="Lapidus A."/>
            <person name="Barry K."/>
            <person name="Detter J.C."/>
            <person name="Glavina del Rio T."/>
            <person name="Hammon N."/>
            <person name="Israni S."/>
            <person name="Dalin E."/>
            <person name="Tice H."/>
            <person name="Pitluck S."/>
            <person name="Kiss H."/>
            <person name="Munk A.C."/>
            <person name="Brettin T."/>
            <person name="Bruce D."/>
            <person name="Han C."/>
            <person name="Tapia R."/>
            <person name="Gilna P."/>
            <person name="Schmutz J."/>
            <person name="Larimer F."/>
            <person name="Land M."/>
            <person name="Hauser L."/>
            <person name="Kyrpides N."/>
            <person name="Kim E."/>
            <person name="Richardson P."/>
        </authorList>
    </citation>
    <scope>NUCLEOTIDE SEQUENCE [LARGE SCALE GENOMIC DNA]</scope>
    <source>
        <strain evidence="7">IMS101</strain>
    </source>
</reference>
<evidence type="ECO:0000256" key="3">
    <source>
        <dbReference type="ARBA" id="ARBA00022989"/>
    </source>
</evidence>
<dbReference type="EMBL" id="CP000393">
    <property type="protein sequence ID" value="ABG50289.1"/>
    <property type="molecule type" value="Genomic_DNA"/>
</dbReference>
<evidence type="ECO:0000256" key="1">
    <source>
        <dbReference type="ARBA" id="ARBA00004141"/>
    </source>
</evidence>
<evidence type="ECO:0000256" key="2">
    <source>
        <dbReference type="ARBA" id="ARBA00022692"/>
    </source>
</evidence>
<dbReference type="eggNOG" id="COG2314">
    <property type="taxonomic scope" value="Bacteria"/>
</dbReference>
<dbReference type="OrthoDB" id="9816361at2"/>
<dbReference type="InterPro" id="IPR007829">
    <property type="entry name" value="TM2"/>
</dbReference>
<keyword evidence="4 5" id="KW-0472">Membrane</keyword>
<evidence type="ECO:0000313" key="7">
    <source>
        <dbReference type="EMBL" id="ABG50289.1"/>
    </source>
</evidence>